<protein>
    <submittedName>
        <fullName evidence="1">Uncharacterized protein</fullName>
    </submittedName>
</protein>
<dbReference type="Pfam" id="PF19817">
    <property type="entry name" value="DUF6300"/>
    <property type="match status" value="1"/>
</dbReference>
<evidence type="ECO:0000313" key="2">
    <source>
        <dbReference type="Proteomes" id="UP000299290"/>
    </source>
</evidence>
<dbReference type="AlphaFoldDB" id="A0A4D4KRJ3"/>
<evidence type="ECO:0000313" key="1">
    <source>
        <dbReference type="EMBL" id="GDY49068.1"/>
    </source>
</evidence>
<reference evidence="1 2" key="1">
    <citation type="journal article" date="2020" name="Int. J. Syst. Evol. Microbiol.">
        <title>Reclassification of Streptomyces castelarensis and Streptomyces sporoclivatus as later heterotypic synonyms of Streptomyces antimycoticus.</title>
        <authorList>
            <person name="Komaki H."/>
            <person name="Tamura T."/>
        </authorList>
    </citation>
    <scope>NUCLEOTIDE SEQUENCE [LARGE SCALE GENOMIC DNA]</scope>
    <source>
        <strain evidence="1 2">NBRC 12839</strain>
    </source>
</reference>
<organism evidence="1 2">
    <name type="scientific">Streptomyces antimycoticus</name>
    <dbReference type="NCBI Taxonomy" id="68175"/>
    <lineage>
        <taxon>Bacteria</taxon>
        <taxon>Bacillati</taxon>
        <taxon>Actinomycetota</taxon>
        <taxon>Actinomycetes</taxon>
        <taxon>Kitasatosporales</taxon>
        <taxon>Streptomycetaceae</taxon>
        <taxon>Streptomyces</taxon>
        <taxon>Streptomyces violaceusniger group</taxon>
    </lineage>
</organism>
<sequence>MELCPACDARRPAARAFIQWHRDPDRDPKALPKLFEDWETETMHAHGWGRAPQPEAPPNPPAHLSLDRVHKAGRTRLRPGWLSWKEADMKYKLIGPERSEGTYDTFDAAAAAAASNYAEGAPLQWDNPEPGRHLLWYVHRDEGLKVDTHYRIIEESQ</sequence>
<gene>
    <name evidence="1" type="ORF">SANT12839_099500</name>
</gene>
<comment type="caution">
    <text evidence="1">The sequence shown here is derived from an EMBL/GenBank/DDBJ whole genome shotgun (WGS) entry which is preliminary data.</text>
</comment>
<name>A0A4D4KRJ3_9ACTN</name>
<proteinExistence type="predicted"/>
<dbReference type="InterPro" id="IPR046267">
    <property type="entry name" value="DUF6300"/>
</dbReference>
<dbReference type="EMBL" id="BJHV01000002">
    <property type="protein sequence ID" value="GDY49068.1"/>
    <property type="molecule type" value="Genomic_DNA"/>
</dbReference>
<keyword evidence="2" id="KW-1185">Reference proteome</keyword>
<accession>A0A4D4KRJ3</accession>
<dbReference type="Proteomes" id="UP000299290">
    <property type="component" value="Unassembled WGS sequence"/>
</dbReference>